<dbReference type="Pfam" id="PF00829">
    <property type="entry name" value="Ribosomal_L21p"/>
    <property type="match status" value="1"/>
</dbReference>
<comment type="similarity">
    <text evidence="1 4 5">Belongs to the bacterial ribosomal protein bL21 family.</text>
</comment>
<sequence length="105" mass="11600">MAFAIIETGGKQYRVKEGDSITIEKLAGDAKEGDAVTFDKVLVLDDGKETKIGTPYLDGVKIEAVFQKTGKGKKVTVIRFRAKSRYHKKKGHRQPYSKVSISKVA</sequence>
<dbReference type="PANTHER" id="PTHR21349">
    <property type="entry name" value="50S RIBOSOMAL PROTEIN L21"/>
    <property type="match status" value="1"/>
</dbReference>
<keyword evidence="4 5" id="KW-0694">RNA-binding</keyword>
<dbReference type="GO" id="GO:0005737">
    <property type="term" value="C:cytoplasm"/>
    <property type="evidence" value="ECO:0007669"/>
    <property type="project" value="UniProtKB-ARBA"/>
</dbReference>
<dbReference type="GO" id="GO:1990904">
    <property type="term" value="C:ribonucleoprotein complex"/>
    <property type="evidence" value="ECO:0007669"/>
    <property type="project" value="UniProtKB-KW"/>
</dbReference>
<dbReference type="InterPro" id="IPR001787">
    <property type="entry name" value="Ribosomal_bL21"/>
</dbReference>
<comment type="subunit">
    <text evidence="4">Part of the 50S ribosomal subunit. Contacts protein L20.</text>
</comment>
<dbReference type="SUPFAM" id="SSF141091">
    <property type="entry name" value="L21p-like"/>
    <property type="match status" value="1"/>
</dbReference>
<keyword evidence="3 4" id="KW-0687">Ribonucleoprotein</keyword>
<gene>
    <name evidence="4 7" type="primary">rplU</name>
    <name evidence="7" type="ORF">COW88_02770</name>
</gene>
<organism evidence="7 8">
    <name type="scientific">Candidatus Lloydbacteria bacterium CG22_combo_CG10-13_8_21_14_all_47_15</name>
    <dbReference type="NCBI Taxonomy" id="1974635"/>
    <lineage>
        <taxon>Bacteria</taxon>
        <taxon>Candidatus Lloydiibacteriota</taxon>
    </lineage>
</organism>
<evidence type="ECO:0000256" key="1">
    <source>
        <dbReference type="ARBA" id="ARBA00008563"/>
    </source>
</evidence>
<dbReference type="EMBL" id="PCTL01000027">
    <property type="protein sequence ID" value="PIP73185.1"/>
    <property type="molecule type" value="Genomic_DNA"/>
</dbReference>
<evidence type="ECO:0000256" key="2">
    <source>
        <dbReference type="ARBA" id="ARBA00022980"/>
    </source>
</evidence>
<feature type="region of interest" description="Disordered" evidence="6">
    <location>
        <begin position="85"/>
        <end position="105"/>
    </location>
</feature>
<dbReference type="NCBIfam" id="TIGR00061">
    <property type="entry name" value="L21"/>
    <property type="match status" value="1"/>
</dbReference>
<keyword evidence="2 4" id="KW-0689">Ribosomal protein</keyword>
<evidence type="ECO:0000256" key="4">
    <source>
        <dbReference type="HAMAP-Rule" id="MF_01363"/>
    </source>
</evidence>
<evidence type="ECO:0000256" key="3">
    <source>
        <dbReference type="ARBA" id="ARBA00023274"/>
    </source>
</evidence>
<dbReference type="GO" id="GO:0003735">
    <property type="term" value="F:structural constituent of ribosome"/>
    <property type="evidence" value="ECO:0007669"/>
    <property type="project" value="InterPro"/>
</dbReference>
<dbReference type="HAMAP" id="MF_01363">
    <property type="entry name" value="Ribosomal_bL21"/>
    <property type="match status" value="1"/>
</dbReference>
<name>A0A2H0CTD0_9BACT</name>
<keyword evidence="4 5" id="KW-0699">rRNA-binding</keyword>
<dbReference type="GO" id="GO:0019843">
    <property type="term" value="F:rRNA binding"/>
    <property type="evidence" value="ECO:0007669"/>
    <property type="project" value="UniProtKB-UniRule"/>
</dbReference>
<evidence type="ECO:0000313" key="8">
    <source>
        <dbReference type="Proteomes" id="UP000230638"/>
    </source>
</evidence>
<evidence type="ECO:0000256" key="5">
    <source>
        <dbReference type="RuleBase" id="RU000562"/>
    </source>
</evidence>
<dbReference type="InterPro" id="IPR028909">
    <property type="entry name" value="bL21-like"/>
</dbReference>
<dbReference type="GO" id="GO:0005840">
    <property type="term" value="C:ribosome"/>
    <property type="evidence" value="ECO:0007669"/>
    <property type="project" value="UniProtKB-KW"/>
</dbReference>
<dbReference type="InterPro" id="IPR036164">
    <property type="entry name" value="bL21-like_sf"/>
</dbReference>
<evidence type="ECO:0000313" key="7">
    <source>
        <dbReference type="EMBL" id="PIP73185.1"/>
    </source>
</evidence>
<reference evidence="7 8" key="1">
    <citation type="submission" date="2017-09" db="EMBL/GenBank/DDBJ databases">
        <title>Depth-based differentiation of microbial function through sediment-hosted aquifers and enrichment of novel symbionts in the deep terrestrial subsurface.</title>
        <authorList>
            <person name="Probst A.J."/>
            <person name="Ladd B."/>
            <person name="Jarett J.K."/>
            <person name="Geller-Mcgrath D.E."/>
            <person name="Sieber C.M."/>
            <person name="Emerson J.B."/>
            <person name="Anantharaman K."/>
            <person name="Thomas B.C."/>
            <person name="Malmstrom R."/>
            <person name="Stieglmeier M."/>
            <person name="Klingl A."/>
            <person name="Woyke T."/>
            <person name="Ryan C.M."/>
            <person name="Banfield J.F."/>
        </authorList>
    </citation>
    <scope>NUCLEOTIDE SEQUENCE [LARGE SCALE GENOMIC DNA]</scope>
    <source>
        <strain evidence="7">CG22_combo_CG10-13_8_21_14_all_47_15</strain>
    </source>
</reference>
<comment type="caution">
    <text evidence="7">The sequence shown here is derived from an EMBL/GenBank/DDBJ whole genome shotgun (WGS) entry which is preliminary data.</text>
</comment>
<evidence type="ECO:0000256" key="6">
    <source>
        <dbReference type="SAM" id="MobiDB-lite"/>
    </source>
</evidence>
<dbReference type="GO" id="GO:0006412">
    <property type="term" value="P:translation"/>
    <property type="evidence" value="ECO:0007669"/>
    <property type="project" value="UniProtKB-UniRule"/>
</dbReference>
<dbReference type="AlphaFoldDB" id="A0A2H0CTD0"/>
<dbReference type="Proteomes" id="UP000230638">
    <property type="component" value="Unassembled WGS sequence"/>
</dbReference>
<proteinExistence type="inferred from homology"/>
<accession>A0A2H0CTD0</accession>
<comment type="function">
    <text evidence="4 5">This protein binds to 23S rRNA in the presence of protein L20.</text>
</comment>
<protein>
    <recommendedName>
        <fullName evidence="4">Large ribosomal subunit protein bL21</fullName>
    </recommendedName>
</protein>
<feature type="compositionally biased region" description="Basic residues" evidence="6">
    <location>
        <begin position="85"/>
        <end position="95"/>
    </location>
</feature>
<dbReference type="PANTHER" id="PTHR21349:SF0">
    <property type="entry name" value="LARGE RIBOSOMAL SUBUNIT PROTEIN BL21M"/>
    <property type="match status" value="1"/>
</dbReference>